<evidence type="ECO:0000313" key="1">
    <source>
        <dbReference type="EMBL" id="KIP01416.1"/>
    </source>
</evidence>
<proteinExistence type="predicted"/>
<sequence length="135" mass="15130">MAADRIGVIGAGISGPILATLFRLKGYEAVVCERSDAPRAGCSLTSHSTGAHFILIFYKSTGFASWTRSPVCSTTVQSLSRFFLDEVHFYSIIPLAEYARHSQERAAEEDRRVVRRKVLRRIQMEPQARAARTKR</sequence>
<dbReference type="Gene3D" id="3.50.50.60">
    <property type="entry name" value="FAD/NAD(P)-binding domain"/>
    <property type="match status" value="1"/>
</dbReference>
<dbReference type="AlphaFoldDB" id="A0A0C3RPI4"/>
<accession>A0A0C3RPI4</accession>
<gene>
    <name evidence="1" type="ORF">PHLGIDRAFT_356527</name>
</gene>
<dbReference type="OrthoDB" id="47494at2759"/>
<name>A0A0C3RPI4_PHLG1</name>
<dbReference type="EMBL" id="KN840796">
    <property type="protein sequence ID" value="KIP01416.1"/>
    <property type="molecule type" value="Genomic_DNA"/>
</dbReference>
<dbReference type="Proteomes" id="UP000053257">
    <property type="component" value="Unassembled WGS sequence"/>
</dbReference>
<evidence type="ECO:0000313" key="2">
    <source>
        <dbReference type="Proteomes" id="UP000053257"/>
    </source>
</evidence>
<reference evidence="1 2" key="1">
    <citation type="journal article" date="2014" name="PLoS Genet.">
        <title>Analysis of the Phlebiopsis gigantea genome, transcriptome and secretome provides insight into its pioneer colonization strategies of wood.</title>
        <authorList>
            <person name="Hori C."/>
            <person name="Ishida T."/>
            <person name="Igarashi K."/>
            <person name="Samejima M."/>
            <person name="Suzuki H."/>
            <person name="Master E."/>
            <person name="Ferreira P."/>
            <person name="Ruiz-Duenas F.J."/>
            <person name="Held B."/>
            <person name="Canessa P."/>
            <person name="Larrondo L.F."/>
            <person name="Schmoll M."/>
            <person name="Druzhinina I.S."/>
            <person name="Kubicek C.P."/>
            <person name="Gaskell J.A."/>
            <person name="Kersten P."/>
            <person name="St John F."/>
            <person name="Glasner J."/>
            <person name="Sabat G."/>
            <person name="Splinter BonDurant S."/>
            <person name="Syed K."/>
            <person name="Yadav J."/>
            <person name="Mgbeahuruike A.C."/>
            <person name="Kovalchuk A."/>
            <person name="Asiegbu F.O."/>
            <person name="Lackner G."/>
            <person name="Hoffmeister D."/>
            <person name="Rencoret J."/>
            <person name="Gutierrez A."/>
            <person name="Sun H."/>
            <person name="Lindquist E."/>
            <person name="Barry K."/>
            <person name="Riley R."/>
            <person name="Grigoriev I.V."/>
            <person name="Henrissat B."/>
            <person name="Kues U."/>
            <person name="Berka R.M."/>
            <person name="Martinez A.T."/>
            <person name="Covert S.F."/>
            <person name="Blanchette R.A."/>
            <person name="Cullen D."/>
        </authorList>
    </citation>
    <scope>NUCLEOTIDE SEQUENCE [LARGE SCALE GENOMIC DNA]</scope>
    <source>
        <strain evidence="1 2">11061_1 CR5-6</strain>
    </source>
</reference>
<dbReference type="SUPFAM" id="SSF51905">
    <property type="entry name" value="FAD/NAD(P)-binding domain"/>
    <property type="match status" value="1"/>
</dbReference>
<keyword evidence="2" id="KW-1185">Reference proteome</keyword>
<dbReference type="HOGENOM" id="CLU_1886508_0_0_1"/>
<protein>
    <submittedName>
        <fullName evidence="1">Uncharacterized protein</fullName>
    </submittedName>
</protein>
<dbReference type="InterPro" id="IPR036188">
    <property type="entry name" value="FAD/NAD-bd_sf"/>
</dbReference>
<organism evidence="1 2">
    <name type="scientific">Phlebiopsis gigantea (strain 11061_1 CR5-6)</name>
    <name type="common">White-rot fungus</name>
    <name type="synonym">Peniophora gigantea</name>
    <dbReference type="NCBI Taxonomy" id="745531"/>
    <lineage>
        <taxon>Eukaryota</taxon>
        <taxon>Fungi</taxon>
        <taxon>Dikarya</taxon>
        <taxon>Basidiomycota</taxon>
        <taxon>Agaricomycotina</taxon>
        <taxon>Agaricomycetes</taxon>
        <taxon>Polyporales</taxon>
        <taxon>Phanerochaetaceae</taxon>
        <taxon>Phlebiopsis</taxon>
    </lineage>
</organism>